<reference evidence="2" key="1">
    <citation type="submission" date="2015-04" db="UniProtKB">
        <authorList>
            <consortium name="EnsemblPlants"/>
        </authorList>
    </citation>
    <scope>IDENTIFICATION</scope>
</reference>
<name>A0A0E0A278_9ORYZ</name>
<feature type="region of interest" description="Disordered" evidence="1">
    <location>
        <begin position="23"/>
        <end position="49"/>
    </location>
</feature>
<accession>A0A0E0A278</accession>
<sequence length="69" mass="8003">MIDCFVQNSDFMPWRRNVLRGHLLRESETRRRRQTPASRQSGSGGEVPYTKFSQEVFGDAILKPSSPQY</sequence>
<protein>
    <submittedName>
        <fullName evidence="2">Uncharacterized protein</fullName>
    </submittedName>
</protein>
<organism evidence="2">
    <name type="scientific">Oryza glumipatula</name>
    <dbReference type="NCBI Taxonomy" id="40148"/>
    <lineage>
        <taxon>Eukaryota</taxon>
        <taxon>Viridiplantae</taxon>
        <taxon>Streptophyta</taxon>
        <taxon>Embryophyta</taxon>
        <taxon>Tracheophyta</taxon>
        <taxon>Spermatophyta</taxon>
        <taxon>Magnoliopsida</taxon>
        <taxon>Liliopsida</taxon>
        <taxon>Poales</taxon>
        <taxon>Poaceae</taxon>
        <taxon>BOP clade</taxon>
        <taxon>Oryzoideae</taxon>
        <taxon>Oryzeae</taxon>
        <taxon>Oryzinae</taxon>
        <taxon>Oryza</taxon>
    </lineage>
</organism>
<proteinExistence type="predicted"/>
<dbReference type="AlphaFoldDB" id="A0A0E0A278"/>
<dbReference type="Gramene" id="OGLUM05G25840.2">
    <property type="protein sequence ID" value="OGLUM05G25840.2"/>
    <property type="gene ID" value="OGLUM05G25840"/>
</dbReference>
<evidence type="ECO:0000256" key="1">
    <source>
        <dbReference type="SAM" id="MobiDB-lite"/>
    </source>
</evidence>
<reference evidence="2" key="2">
    <citation type="submission" date="2018-05" db="EMBL/GenBank/DDBJ databases">
        <title>OgluRS3 (Oryza glumaepatula Reference Sequence Version 3).</title>
        <authorList>
            <person name="Zhang J."/>
            <person name="Kudrna D."/>
            <person name="Lee S."/>
            <person name="Talag J."/>
            <person name="Welchert J."/>
            <person name="Wing R.A."/>
        </authorList>
    </citation>
    <scope>NUCLEOTIDE SEQUENCE [LARGE SCALE GENOMIC DNA]</scope>
</reference>
<keyword evidence="3" id="KW-1185">Reference proteome</keyword>
<evidence type="ECO:0000313" key="3">
    <source>
        <dbReference type="Proteomes" id="UP000026961"/>
    </source>
</evidence>
<evidence type="ECO:0000313" key="2">
    <source>
        <dbReference type="EnsemblPlants" id="OGLUM05G25840.2"/>
    </source>
</evidence>
<dbReference type="Proteomes" id="UP000026961">
    <property type="component" value="Chromosome 5"/>
</dbReference>
<dbReference type="EnsemblPlants" id="OGLUM05G25840.2">
    <property type="protein sequence ID" value="OGLUM05G25840.2"/>
    <property type="gene ID" value="OGLUM05G25840"/>
</dbReference>